<dbReference type="AlphaFoldDB" id="A0A6J0CCP9"/>
<protein>
    <submittedName>
        <fullName evidence="4">Uncharacterized protein LOC107227759 isoform X2</fullName>
    </submittedName>
</protein>
<dbReference type="GeneID" id="107227759"/>
<evidence type="ECO:0000259" key="2">
    <source>
        <dbReference type="Pfam" id="PF25473"/>
    </source>
</evidence>
<dbReference type="PANTHER" id="PTHR21845">
    <property type="entry name" value="TRANSMEMBRANE ANCHOR PROTEIN 1"/>
    <property type="match status" value="1"/>
</dbReference>
<reference evidence="4" key="1">
    <citation type="submission" date="2025-08" db="UniProtKB">
        <authorList>
            <consortium name="RefSeq"/>
        </authorList>
    </citation>
    <scope>IDENTIFICATION</scope>
    <source>
        <tissue evidence="4">Thorax and Abdomen</tissue>
    </source>
</reference>
<feature type="transmembrane region" description="Helical" evidence="1">
    <location>
        <begin position="12"/>
        <end position="36"/>
    </location>
</feature>
<dbReference type="InterPro" id="IPR026622">
    <property type="entry name" value="Mxra7"/>
</dbReference>
<dbReference type="RefSeq" id="XP_015524473.1">
    <property type="nucleotide sequence ID" value="XM_015668987.2"/>
</dbReference>
<proteinExistence type="predicted"/>
<evidence type="ECO:0000313" key="4">
    <source>
        <dbReference type="RefSeq" id="XP_015524473.1"/>
    </source>
</evidence>
<name>A0A6J0CCP9_NEOLC</name>
<keyword evidence="1" id="KW-1133">Transmembrane helix</keyword>
<evidence type="ECO:0000256" key="1">
    <source>
        <dbReference type="SAM" id="Phobius"/>
    </source>
</evidence>
<evidence type="ECO:0000313" key="3">
    <source>
        <dbReference type="Proteomes" id="UP000829291"/>
    </source>
</evidence>
<dbReference type="PANTHER" id="PTHR21845:SF2">
    <property type="entry name" value="MATRIX-REMODELING-ASSOCIATED PROTEIN 7"/>
    <property type="match status" value="1"/>
</dbReference>
<accession>A0A6J0CCP9</accession>
<feature type="domain" description="Matrix-remodeling-associated protein 7 helical" evidence="2">
    <location>
        <begin position="67"/>
        <end position="127"/>
    </location>
</feature>
<organism evidence="4">
    <name type="scientific">Neodiprion lecontei</name>
    <name type="common">Redheaded pine sawfly</name>
    <dbReference type="NCBI Taxonomy" id="441921"/>
    <lineage>
        <taxon>Eukaryota</taxon>
        <taxon>Metazoa</taxon>
        <taxon>Ecdysozoa</taxon>
        <taxon>Arthropoda</taxon>
        <taxon>Hexapoda</taxon>
        <taxon>Insecta</taxon>
        <taxon>Pterygota</taxon>
        <taxon>Neoptera</taxon>
        <taxon>Endopterygota</taxon>
        <taxon>Hymenoptera</taxon>
        <taxon>Tenthredinoidea</taxon>
        <taxon>Diprionidae</taxon>
        <taxon>Diprioninae</taxon>
        <taxon>Neodiprion</taxon>
    </lineage>
</organism>
<keyword evidence="3" id="KW-1185">Reference proteome</keyword>
<sequence>MFDDLAGNIQIYYANLTWFYTFSMIISCLAVGINFWGRSFFDIKQAVENSEHDAKMGSEAERCSLQTQYKLAKQKLAEKHLTPEQRSIEKEAEAQQLAAILKLLQEQSDTFQVSSMEQLEDQLRLYRN</sequence>
<dbReference type="Proteomes" id="UP000829291">
    <property type="component" value="Chromosome 3"/>
</dbReference>
<dbReference type="Pfam" id="PF25473">
    <property type="entry name" value="MXRA7_helical"/>
    <property type="match status" value="1"/>
</dbReference>
<keyword evidence="1" id="KW-0472">Membrane</keyword>
<dbReference type="InterPro" id="IPR057534">
    <property type="entry name" value="MXRA7_helical"/>
</dbReference>
<gene>
    <name evidence="4" type="primary">LOC107227759</name>
</gene>
<dbReference type="OrthoDB" id="5983600at2759"/>
<keyword evidence="1" id="KW-0812">Transmembrane</keyword>